<accession>A0AAD5PJ41</accession>
<protein>
    <submittedName>
        <fullName evidence="2">Uncharacterized protein</fullName>
    </submittedName>
</protein>
<reference evidence="2" key="1">
    <citation type="journal article" date="2022" name="IScience">
        <title>Evolution of zygomycete secretomes and the origins of terrestrial fungal ecologies.</title>
        <authorList>
            <person name="Chang Y."/>
            <person name="Wang Y."/>
            <person name="Mondo S."/>
            <person name="Ahrendt S."/>
            <person name="Andreopoulos W."/>
            <person name="Barry K."/>
            <person name="Beard J."/>
            <person name="Benny G.L."/>
            <person name="Blankenship S."/>
            <person name="Bonito G."/>
            <person name="Cuomo C."/>
            <person name="Desiro A."/>
            <person name="Gervers K.A."/>
            <person name="Hundley H."/>
            <person name="Kuo A."/>
            <person name="LaButti K."/>
            <person name="Lang B.F."/>
            <person name="Lipzen A."/>
            <person name="O'Donnell K."/>
            <person name="Pangilinan J."/>
            <person name="Reynolds N."/>
            <person name="Sandor L."/>
            <person name="Smith M.E."/>
            <person name="Tsang A."/>
            <person name="Grigoriev I.V."/>
            <person name="Stajich J.E."/>
            <person name="Spatafora J.W."/>
        </authorList>
    </citation>
    <scope>NUCLEOTIDE SEQUENCE</scope>
    <source>
        <strain evidence="2">RSA 2281</strain>
    </source>
</reference>
<comment type="caution">
    <text evidence="2">The sequence shown here is derived from an EMBL/GenBank/DDBJ whole genome shotgun (WGS) entry which is preliminary data.</text>
</comment>
<organism evidence="2 3">
    <name type="scientific">Phascolomyces articulosus</name>
    <dbReference type="NCBI Taxonomy" id="60185"/>
    <lineage>
        <taxon>Eukaryota</taxon>
        <taxon>Fungi</taxon>
        <taxon>Fungi incertae sedis</taxon>
        <taxon>Mucoromycota</taxon>
        <taxon>Mucoromycotina</taxon>
        <taxon>Mucoromycetes</taxon>
        <taxon>Mucorales</taxon>
        <taxon>Lichtheimiaceae</taxon>
        <taxon>Phascolomyces</taxon>
    </lineage>
</organism>
<feature type="region of interest" description="Disordered" evidence="1">
    <location>
        <begin position="169"/>
        <end position="216"/>
    </location>
</feature>
<feature type="compositionally biased region" description="Low complexity" evidence="1">
    <location>
        <begin position="172"/>
        <end position="188"/>
    </location>
</feature>
<name>A0AAD5PJ41_9FUNG</name>
<keyword evidence="3" id="KW-1185">Reference proteome</keyword>
<evidence type="ECO:0000313" key="2">
    <source>
        <dbReference type="EMBL" id="KAI9275766.1"/>
    </source>
</evidence>
<gene>
    <name evidence="2" type="ORF">BDA99DRAFT_496408</name>
</gene>
<dbReference type="Proteomes" id="UP001209540">
    <property type="component" value="Unassembled WGS sequence"/>
</dbReference>
<feature type="compositionally biased region" description="Basic and acidic residues" evidence="1">
    <location>
        <begin position="194"/>
        <end position="203"/>
    </location>
</feature>
<evidence type="ECO:0000313" key="3">
    <source>
        <dbReference type="Proteomes" id="UP001209540"/>
    </source>
</evidence>
<reference evidence="2" key="2">
    <citation type="submission" date="2023-02" db="EMBL/GenBank/DDBJ databases">
        <authorList>
            <consortium name="DOE Joint Genome Institute"/>
            <person name="Mondo S.J."/>
            <person name="Chang Y."/>
            <person name="Wang Y."/>
            <person name="Ahrendt S."/>
            <person name="Andreopoulos W."/>
            <person name="Barry K."/>
            <person name="Beard J."/>
            <person name="Benny G.L."/>
            <person name="Blankenship S."/>
            <person name="Bonito G."/>
            <person name="Cuomo C."/>
            <person name="Desiro A."/>
            <person name="Gervers K.A."/>
            <person name="Hundley H."/>
            <person name="Kuo A."/>
            <person name="LaButti K."/>
            <person name="Lang B.F."/>
            <person name="Lipzen A."/>
            <person name="O'Donnell K."/>
            <person name="Pangilinan J."/>
            <person name="Reynolds N."/>
            <person name="Sandor L."/>
            <person name="Smith M.W."/>
            <person name="Tsang A."/>
            <person name="Grigoriev I.V."/>
            <person name="Stajich J.E."/>
            <person name="Spatafora J.W."/>
        </authorList>
    </citation>
    <scope>NUCLEOTIDE SEQUENCE</scope>
    <source>
        <strain evidence="2">RSA 2281</strain>
    </source>
</reference>
<feature type="region of interest" description="Disordered" evidence="1">
    <location>
        <begin position="396"/>
        <end position="416"/>
    </location>
</feature>
<evidence type="ECO:0000256" key="1">
    <source>
        <dbReference type="SAM" id="MobiDB-lite"/>
    </source>
</evidence>
<dbReference type="AlphaFoldDB" id="A0AAD5PJ41"/>
<sequence>MDSSDIYVGEIFHLEQFRKQGNGNHTAIVNVTRKNDFKDAEPIVVGYGIAWVDEPFKNTSGAMEEATVNSIYPELVAVQATLNACHSAENINIITSNVLLCNYLSGIHTEGKHIQGSEELAFKVRSQIATRSGVTQMFLKKGDKSTEQRKAAKIAKAAYMMELSRRAQQIRQSTLQQEQDQQQPQSLSQRKKDKQSLRKRNDIEPSGFNPDNSSLEYGEQWKNISDAVSNNSVIMSPPTLQNVRHTRERITPMPAAMDDPVHGVITRSNVIMEKTDNDLIALDCGKRYSEPPAPVPAPVPVPAVVPPNLPSWNAEQNSFLRVLKRVDYNEKNLLMKKELKKREKAKKRKIVELNEDVVMEGTKAKRPLMTKFLPAPMGSFPMTKIRAVPDIQWKTNKTIDDSSSSQQQQNTENDSVLKRKSSWFTKFMERFKE</sequence>
<dbReference type="EMBL" id="JAIXMP010000003">
    <property type="protein sequence ID" value="KAI9275766.1"/>
    <property type="molecule type" value="Genomic_DNA"/>
</dbReference>
<proteinExistence type="predicted"/>